<reference evidence="2" key="1">
    <citation type="journal article" date="2014" name="Int. J. Syst. Evol. Microbiol.">
        <title>Complete genome sequence of Corynebacterium casei LMG S-19264T (=DSM 44701T), isolated from a smear-ripened cheese.</title>
        <authorList>
            <consortium name="US DOE Joint Genome Institute (JGI-PGF)"/>
            <person name="Walter F."/>
            <person name="Albersmeier A."/>
            <person name="Kalinowski J."/>
            <person name="Ruckert C."/>
        </authorList>
    </citation>
    <scope>NUCLEOTIDE SEQUENCE</scope>
    <source>
        <strain evidence="2">JCM 17820</strain>
    </source>
</reference>
<sequence>MSPSTDSDAPRRDADPLFGVVSGAYLALLCVPPVVLVVSRLVTGSPAALYGTALVTFAAVTGAGWLGIARWDGLAVRLGRTAVRWLPAVVPVGYALGGFASLGQTGVVGVLAFFFGLVAMLFGFALGVMARTRYADAVTADATTDCEFTAGWPERARRRLLVVAGSLVTVTAVGFVAGLLTDRFWLQLASQVLFPVGLVLVTGSEERTYTVSEAGLEHRLPVARRLFPWSAFDGYTRTDDALVLHRSWRVDTRIALADLSDPDAVDAAFARYLG</sequence>
<feature type="transmembrane region" description="Helical" evidence="1">
    <location>
        <begin position="106"/>
        <end position="128"/>
    </location>
</feature>
<feature type="transmembrane region" description="Helical" evidence="1">
    <location>
        <begin position="17"/>
        <end position="42"/>
    </location>
</feature>
<organism evidence="2 3">
    <name type="scientific">Haloarcula pellucida</name>
    <dbReference type="NCBI Taxonomy" id="1427151"/>
    <lineage>
        <taxon>Archaea</taxon>
        <taxon>Methanobacteriati</taxon>
        <taxon>Methanobacteriota</taxon>
        <taxon>Stenosarchaea group</taxon>
        <taxon>Halobacteria</taxon>
        <taxon>Halobacteriales</taxon>
        <taxon>Haloarculaceae</taxon>
        <taxon>Haloarcula</taxon>
    </lineage>
</organism>
<dbReference type="RefSeq" id="WP_188998718.1">
    <property type="nucleotide sequence ID" value="NZ_BMOU01000004.1"/>
</dbReference>
<proteinExistence type="predicted"/>
<dbReference type="EMBL" id="BMOU01000004">
    <property type="protein sequence ID" value="GGN97534.1"/>
    <property type="molecule type" value="Genomic_DNA"/>
</dbReference>
<gene>
    <name evidence="2" type="ORF">GCM10009030_26860</name>
</gene>
<keyword evidence="1" id="KW-1133">Transmembrane helix</keyword>
<feature type="transmembrane region" description="Helical" evidence="1">
    <location>
        <begin position="160"/>
        <end position="178"/>
    </location>
</feature>
<keyword evidence="3" id="KW-1185">Reference proteome</keyword>
<evidence type="ECO:0000313" key="2">
    <source>
        <dbReference type="EMBL" id="GGN97534.1"/>
    </source>
</evidence>
<comment type="caution">
    <text evidence="2">The sequence shown here is derived from an EMBL/GenBank/DDBJ whole genome shotgun (WGS) entry which is preliminary data.</text>
</comment>
<keyword evidence="1" id="KW-0472">Membrane</keyword>
<name>A0A830GMM6_9EURY</name>
<dbReference type="AlphaFoldDB" id="A0A830GMM6"/>
<accession>A0A830GMM6</accession>
<reference evidence="2" key="2">
    <citation type="submission" date="2020-09" db="EMBL/GenBank/DDBJ databases">
        <authorList>
            <person name="Sun Q."/>
            <person name="Ohkuma M."/>
        </authorList>
    </citation>
    <scope>NUCLEOTIDE SEQUENCE</scope>
    <source>
        <strain evidence="2">JCM 17820</strain>
    </source>
</reference>
<feature type="transmembrane region" description="Helical" evidence="1">
    <location>
        <begin position="48"/>
        <end position="69"/>
    </location>
</feature>
<evidence type="ECO:0000313" key="3">
    <source>
        <dbReference type="Proteomes" id="UP000605784"/>
    </source>
</evidence>
<evidence type="ECO:0000256" key="1">
    <source>
        <dbReference type="SAM" id="Phobius"/>
    </source>
</evidence>
<dbReference type="Proteomes" id="UP000605784">
    <property type="component" value="Unassembled WGS sequence"/>
</dbReference>
<feature type="transmembrane region" description="Helical" evidence="1">
    <location>
        <begin position="81"/>
        <end position="100"/>
    </location>
</feature>
<protein>
    <recommendedName>
        <fullName evidence="4">PH domain-containing protein</fullName>
    </recommendedName>
</protein>
<evidence type="ECO:0008006" key="4">
    <source>
        <dbReference type="Google" id="ProtNLM"/>
    </source>
</evidence>
<keyword evidence="1" id="KW-0812">Transmembrane</keyword>